<evidence type="ECO:0000256" key="1">
    <source>
        <dbReference type="ARBA" id="ARBA00022737"/>
    </source>
</evidence>
<dbReference type="SUPFAM" id="SSF48403">
    <property type="entry name" value="Ankyrin repeat"/>
    <property type="match status" value="2"/>
</dbReference>
<proteinExistence type="predicted"/>
<dbReference type="SUPFAM" id="SSF52540">
    <property type="entry name" value="P-loop containing nucleoside triphosphate hydrolases"/>
    <property type="match status" value="1"/>
</dbReference>
<dbReference type="InterPro" id="IPR002110">
    <property type="entry name" value="Ankyrin_rpt"/>
</dbReference>
<keyword evidence="2 3" id="KW-0040">ANK repeat</keyword>
<dbReference type="RefSeq" id="WP_204733250.1">
    <property type="nucleotide sequence ID" value="NZ_JAVDWE010000004.1"/>
</dbReference>
<protein>
    <submittedName>
        <fullName evidence="5">Ankyrin repeat protein</fullName>
    </submittedName>
</protein>
<dbReference type="Pfam" id="PF12796">
    <property type="entry name" value="Ank_2"/>
    <property type="match status" value="2"/>
</dbReference>
<keyword evidence="1" id="KW-0677">Repeat</keyword>
<feature type="repeat" description="ANK" evidence="3">
    <location>
        <begin position="1159"/>
        <end position="1183"/>
    </location>
</feature>
<name>A0ABU1V989_9BURK</name>
<evidence type="ECO:0000256" key="2">
    <source>
        <dbReference type="ARBA" id="ARBA00023043"/>
    </source>
</evidence>
<dbReference type="Gene3D" id="1.25.40.20">
    <property type="entry name" value="Ankyrin repeat-containing domain"/>
    <property type="match status" value="3"/>
</dbReference>
<gene>
    <name evidence="5" type="ORF">J2X09_001767</name>
</gene>
<sequence length="1540" mass="170456">MLDWPGLILKLLPVAENTLMPGKFKEIQGRVSCHALFHDIRKNHHLKRALRLSWISAAQVIVNATEADMRDCPDPELRKDFARFLPVYTGAMNQVREAACNLSSKQDLPDSLIDDFIYHFVEDMPAHLAFNEGQEGKNYVTGRFLNDLRNITCAPDELPQALVNRANAGVSNGTDQPRTFGTLMFDDFACVLQDPAAYPAARASFLQVQHDVHKELSRENLLVSQRIVKLVEGVDERMDRLLAQDPLAWLKGALLDRLDTVSGQVSGVGVQVQDVHEAVRGVHADVTGIQDDIHRMHTALNAMPEQLASTLKTSFGEAGIRGSSLVEWHDPLMHGADLDQTRVIHYCMSEDPPRFHQIRSTFHRIQEDMRIVEPLDLVPWHVPSIERCEQQVPRYFQNALASLCGDAHCATVLELGANLGASMACEPSFADRLDDLRWQEDGMPGVDIDLPSDIGRRSKAARQGLFPLTVETHLALSTLMNRKHLRILLHEKPDKLSRPMACFLSFMAAQGVVVEDAEAVQKDKTWVLRYLQTLLGITPTYIENPYPRLEHYTIDDADRYHGRETERDAALALLAQRRREGRPAVLGVRGPSGCGKSSFVQACLVAALAKKGHRALTLRRTDFLGTDGETVEAARLLTEKIRFTLGVPEAGELPTLYQGQPSFVVASCCHQLSMLLRKAGEPRLVICLDQFEEVIDDIADGKSILEWMSLLGIIDQLAAMPGITILFTLEDSRFDKLAWVARNTVIADPAWLRLDDGHPGFLRTIVQAPLREAGFELDEAIVTRLVNEAIELDQSNGDIGSPLPLLSLKMHNLFREIRRRGMDGNVDAPEKISAHALVGLSLSIAEEIEALAEEAWSRSGADDSDLAHFLRPLVRLSQSTVEGARTNIVLGTVKAREFATERQVDKAFTRLRLLVPAAGGWRLVHESVIHRWKRSAQWFATNRDELAREAAMRKDAEAWHEQGRPAFTEAPPEQLEAAALVLQAHIRNWATDVQLSLSDAEAHLRDYALALFDLSDTPLQPIPTSTRGGLFVHLAASYGRTDLLRRYALADPSSLHANTRENRSPLMCSAFSQLETTAYLLEQNADVHQTQEGNGATALDIATWVQREDIVDILLAAITKSPGGQRPGAPMISAALVGHLGIVQKLAAAGYSHTQADGERWTPLHAAASTDNIEVFRYFLSRGDLEAEKDGGHTPIDVAAANGHWNLIRIALMEHVATGQILKGKRSNGWTTLAFAALYKWYKTVEMLTPICAPNATIDAPGAYDGYTALHVALHEYHKDPESASQRLRSQTTMTVEALLSSEQTDVLIRAKGKSAYDMATGLPAVQSAILAHPSFDPLRPMDKGWTELMFAANAKDRARVTMLFDHIKSRANIDHVSDDGTSLALLLLEAGMADLVEPMLAASEVDPWKEENEYPGLLIAADTPATQDLFQRILAAMPHRLSPAATARILTTLISRNKARDNDGALAQQLLSHTDLTGDTAPMGRTMITAVQLGRLEMFLLLERHGLEPDLPDAWGRQIEDLASDVVREALLNRRRLLS</sequence>
<evidence type="ECO:0000313" key="5">
    <source>
        <dbReference type="EMBL" id="MDR7094029.1"/>
    </source>
</evidence>
<dbReference type="InterPro" id="IPR050889">
    <property type="entry name" value="Dendritic_Spine_Reg/Scaffold"/>
</dbReference>
<evidence type="ECO:0000313" key="6">
    <source>
        <dbReference type="Proteomes" id="UP001265550"/>
    </source>
</evidence>
<dbReference type="PANTHER" id="PTHR24166:SF48">
    <property type="entry name" value="PROTEIN VAPYRIN"/>
    <property type="match status" value="1"/>
</dbReference>
<dbReference type="PROSITE" id="PS50297">
    <property type="entry name" value="ANK_REP_REGION"/>
    <property type="match status" value="1"/>
</dbReference>
<accession>A0ABU1V989</accession>
<dbReference type="InterPro" id="IPR036770">
    <property type="entry name" value="Ankyrin_rpt-contain_sf"/>
</dbReference>
<organism evidence="5 6">
    <name type="scientific">Hydrogenophaga laconesensis</name>
    <dbReference type="NCBI Taxonomy" id="1805971"/>
    <lineage>
        <taxon>Bacteria</taxon>
        <taxon>Pseudomonadati</taxon>
        <taxon>Pseudomonadota</taxon>
        <taxon>Betaproteobacteria</taxon>
        <taxon>Burkholderiales</taxon>
        <taxon>Comamonadaceae</taxon>
        <taxon>Hydrogenophaga</taxon>
    </lineage>
</organism>
<reference evidence="5 6" key="1">
    <citation type="submission" date="2023-07" db="EMBL/GenBank/DDBJ databases">
        <title>Sorghum-associated microbial communities from plants grown in Nebraska, USA.</title>
        <authorList>
            <person name="Schachtman D."/>
        </authorList>
    </citation>
    <scope>NUCLEOTIDE SEQUENCE [LARGE SCALE GENOMIC DNA]</scope>
    <source>
        <strain evidence="5 6">BE240</strain>
    </source>
</reference>
<keyword evidence="6" id="KW-1185">Reference proteome</keyword>
<evidence type="ECO:0000256" key="3">
    <source>
        <dbReference type="PROSITE-ProRule" id="PRU00023"/>
    </source>
</evidence>
<dbReference type="EMBL" id="JAVDWE010000004">
    <property type="protein sequence ID" value="MDR7094029.1"/>
    <property type="molecule type" value="Genomic_DNA"/>
</dbReference>
<dbReference type="InterPro" id="IPR049052">
    <property type="entry name" value="nSTAND1"/>
</dbReference>
<dbReference type="InterPro" id="IPR027417">
    <property type="entry name" value="P-loop_NTPase"/>
</dbReference>
<dbReference type="PROSITE" id="PS50088">
    <property type="entry name" value="ANK_REPEAT"/>
    <property type="match status" value="1"/>
</dbReference>
<feature type="domain" description="Novel STAND NTPase 1" evidence="4">
    <location>
        <begin position="545"/>
        <end position="965"/>
    </location>
</feature>
<dbReference type="Pfam" id="PF20703">
    <property type="entry name" value="nSTAND1"/>
    <property type="match status" value="1"/>
</dbReference>
<dbReference type="Proteomes" id="UP001265550">
    <property type="component" value="Unassembled WGS sequence"/>
</dbReference>
<evidence type="ECO:0000259" key="4">
    <source>
        <dbReference type="Pfam" id="PF20703"/>
    </source>
</evidence>
<dbReference type="PANTHER" id="PTHR24166">
    <property type="entry name" value="ROLLING PEBBLES, ISOFORM B"/>
    <property type="match status" value="1"/>
</dbReference>
<dbReference type="SMART" id="SM00248">
    <property type="entry name" value="ANK"/>
    <property type="match status" value="7"/>
</dbReference>
<comment type="caution">
    <text evidence="5">The sequence shown here is derived from an EMBL/GenBank/DDBJ whole genome shotgun (WGS) entry which is preliminary data.</text>
</comment>